<dbReference type="InterPro" id="IPR003959">
    <property type="entry name" value="ATPase_AAA_core"/>
</dbReference>
<dbReference type="SUPFAM" id="SSF52540">
    <property type="entry name" value="P-loop containing nucleoside triphosphate hydrolases"/>
    <property type="match status" value="1"/>
</dbReference>
<dbReference type="GO" id="GO:0006302">
    <property type="term" value="P:double-strand break repair"/>
    <property type="evidence" value="ECO:0007669"/>
    <property type="project" value="TreeGrafter"/>
</dbReference>
<dbReference type="GO" id="GO:0016887">
    <property type="term" value="F:ATP hydrolysis activity"/>
    <property type="evidence" value="ECO:0007669"/>
    <property type="project" value="InterPro"/>
</dbReference>
<evidence type="ECO:0000313" key="2">
    <source>
        <dbReference type="EMBL" id="KUK99998.1"/>
    </source>
</evidence>
<dbReference type="PIRSF" id="PIRSF029347">
    <property type="entry name" value="RecF"/>
    <property type="match status" value="1"/>
</dbReference>
<dbReference type="Pfam" id="PF13304">
    <property type="entry name" value="AAA_21"/>
    <property type="match status" value="1"/>
</dbReference>
<dbReference type="InterPro" id="IPR014555">
    <property type="entry name" value="RecF-like"/>
</dbReference>
<name>A0A101IRD0_9EURY</name>
<dbReference type="EMBL" id="LGHE01000207">
    <property type="protein sequence ID" value="KUK99998.1"/>
    <property type="molecule type" value="Genomic_DNA"/>
</dbReference>
<gene>
    <name evidence="2" type="ORF">XE10_1601</name>
</gene>
<dbReference type="GO" id="GO:0005524">
    <property type="term" value="F:ATP binding"/>
    <property type="evidence" value="ECO:0007669"/>
    <property type="project" value="InterPro"/>
</dbReference>
<dbReference type="PANTHER" id="PTHR32182">
    <property type="entry name" value="DNA REPLICATION AND REPAIR PROTEIN RECF"/>
    <property type="match status" value="1"/>
</dbReference>
<evidence type="ECO:0000259" key="1">
    <source>
        <dbReference type="Pfam" id="PF13304"/>
    </source>
</evidence>
<dbReference type="Proteomes" id="UP000054598">
    <property type="component" value="Unassembled WGS sequence"/>
</dbReference>
<organism evidence="2 3">
    <name type="scientific">Methanoculleus marisnigri</name>
    <dbReference type="NCBI Taxonomy" id="2198"/>
    <lineage>
        <taxon>Archaea</taxon>
        <taxon>Methanobacteriati</taxon>
        <taxon>Methanobacteriota</taxon>
        <taxon>Stenosarchaea group</taxon>
        <taxon>Methanomicrobia</taxon>
        <taxon>Methanomicrobiales</taxon>
        <taxon>Methanomicrobiaceae</taxon>
        <taxon>Methanoculleus</taxon>
    </lineage>
</organism>
<comment type="caution">
    <text evidence="2">The sequence shown here is derived from an EMBL/GenBank/DDBJ whole genome shotgun (WGS) entry which is preliminary data.</text>
</comment>
<proteinExistence type="predicted"/>
<dbReference type="PANTHER" id="PTHR32182:SF22">
    <property type="entry name" value="ATP-DEPENDENT ENDONUCLEASE, OLD FAMILY-RELATED"/>
    <property type="match status" value="1"/>
</dbReference>
<dbReference type="PATRIC" id="fig|2198.3.peg.1579"/>
<protein>
    <recommendedName>
        <fullName evidence="1">ATPase AAA-type core domain-containing protein</fullName>
    </recommendedName>
</protein>
<accession>A0A101IRD0</accession>
<reference evidence="3" key="1">
    <citation type="journal article" date="2015" name="MBio">
        <title>Genome-Resolved Metagenomic Analysis Reveals Roles for Candidate Phyla and Other Microbial Community Members in Biogeochemical Transformations in Oil Reservoirs.</title>
        <authorList>
            <person name="Hu P."/>
            <person name="Tom L."/>
            <person name="Singh A."/>
            <person name="Thomas B.C."/>
            <person name="Baker B.J."/>
            <person name="Piceno Y.M."/>
            <person name="Andersen G.L."/>
            <person name="Banfield J.F."/>
        </authorList>
    </citation>
    <scope>NUCLEOTIDE SEQUENCE [LARGE SCALE GENOMIC DNA]</scope>
</reference>
<feature type="domain" description="ATPase AAA-type core" evidence="1">
    <location>
        <begin position="37"/>
        <end position="327"/>
    </location>
</feature>
<sequence>MGNCSRSVGRPEKFTHISLWNWRNFQRVDVDLQDRVFLVGPNASGKSNFLDAFRFLHDIVSVGGGFQGAVKQRGGVSSLRALSARRYPDIGVMVRLGNVECGDLWEYELTFGLDEHNQPVIAKERVARCGDEVIARPSEQDEEDPERLTQTYLEQVNVNKEFREVADFLKNIRYLHLVPQLVREPDRSFGHKNDPYGGDFLEQVMSRSEEERDSMLDRIERTLNVAVPQLREIKVEFDSKGKPHLCGRYKHWRPQGAWQTEQQLSDGTLRLIGLLWALLDDGGPLLLEEPELSLHPAIIRYIPQMFSRVQLTSERQVLVSTHSSELLQDEGIGLDEVLLLRPSEEGTTVTPAGDIEEVDDLLKGGLSLADVVVPKTCPGDTAELARFGE</sequence>
<dbReference type="Gene3D" id="3.40.50.300">
    <property type="entry name" value="P-loop containing nucleotide triphosphate hydrolases"/>
    <property type="match status" value="1"/>
</dbReference>
<evidence type="ECO:0000313" key="3">
    <source>
        <dbReference type="Proteomes" id="UP000054598"/>
    </source>
</evidence>
<dbReference type="InterPro" id="IPR027417">
    <property type="entry name" value="P-loop_NTPase"/>
</dbReference>
<dbReference type="GO" id="GO:0000731">
    <property type="term" value="P:DNA synthesis involved in DNA repair"/>
    <property type="evidence" value="ECO:0007669"/>
    <property type="project" value="TreeGrafter"/>
</dbReference>
<dbReference type="AlphaFoldDB" id="A0A101IRD0"/>